<feature type="transmembrane region" description="Helical" evidence="1">
    <location>
        <begin position="190"/>
        <end position="209"/>
    </location>
</feature>
<feature type="transmembrane region" description="Helical" evidence="1">
    <location>
        <begin position="128"/>
        <end position="145"/>
    </location>
</feature>
<feature type="transmembrane region" description="Helical" evidence="1">
    <location>
        <begin position="84"/>
        <end position="107"/>
    </location>
</feature>
<evidence type="ECO:0000313" key="2">
    <source>
        <dbReference type="EMBL" id="KMQ71803.1"/>
    </source>
</evidence>
<name>A0A0J7J019_9FLAO</name>
<keyword evidence="1" id="KW-0812">Transmembrane</keyword>
<evidence type="ECO:0000256" key="1">
    <source>
        <dbReference type="SAM" id="Phobius"/>
    </source>
</evidence>
<dbReference type="OrthoDB" id="1436627at2"/>
<reference evidence="2 3" key="1">
    <citation type="journal article" date="2004" name="Int. J. Syst. Evol. Microbiol.">
        <title>Kaistella koreensis gen. nov., sp. nov., a novel member of the Chryseobacterium-Bergeyella-Riemerella branch.</title>
        <authorList>
            <person name="Kim M.K."/>
            <person name="Im W.T."/>
            <person name="Shin Y.K."/>
            <person name="Lim J.H."/>
            <person name="Kim S.H."/>
            <person name="Lee B.C."/>
            <person name="Park M.Y."/>
            <person name="Lee K.Y."/>
            <person name="Lee S.T."/>
        </authorList>
    </citation>
    <scope>NUCLEOTIDE SEQUENCE [LARGE SCALE GENOMIC DNA]</scope>
    <source>
        <strain evidence="2 3">CCUG 49689</strain>
    </source>
</reference>
<keyword evidence="1" id="KW-1133">Transmembrane helix</keyword>
<accession>A0A0J7J019</accession>
<dbReference type="GO" id="GO:0004497">
    <property type="term" value="F:monooxygenase activity"/>
    <property type="evidence" value="ECO:0007669"/>
    <property type="project" value="UniProtKB-KW"/>
</dbReference>
<sequence length="244" mass="27099">MDAFQEFDQPSAPQKSTGAIISHALETYKGVFLYALLAMVIYIVASMLIQAISGFDSKMMMEEIRDSSGDYSSLRIWEIPGMRVYYGLSGLVGVLMAPLYVGLIYVANKYDFKEQIQISDLFIGYRQNLVNILIYSIISSIILAISFALCVLPGFFVMPLLLLGYPILLFENASFGDAISKSFQIAKENYGVMLGTSVLGLLISLSGILLCFVGILLTFMFFLVVMYSAYTAFLGRPKQVEFKS</sequence>
<dbReference type="RefSeq" id="WP_048499151.1">
    <property type="nucleotide sequence ID" value="NZ_LFNG01000006.1"/>
</dbReference>
<feature type="transmembrane region" description="Helical" evidence="1">
    <location>
        <begin position="215"/>
        <end position="235"/>
    </location>
</feature>
<feature type="transmembrane region" description="Helical" evidence="1">
    <location>
        <begin position="31"/>
        <end position="52"/>
    </location>
</feature>
<dbReference type="AlphaFoldDB" id="A0A0J7J019"/>
<dbReference type="PATRIC" id="fig|1304281.5.peg.1338"/>
<keyword evidence="1" id="KW-0472">Membrane</keyword>
<organism evidence="2 3">
    <name type="scientific">Chryseobacterium koreense CCUG 49689</name>
    <dbReference type="NCBI Taxonomy" id="1304281"/>
    <lineage>
        <taxon>Bacteria</taxon>
        <taxon>Pseudomonadati</taxon>
        <taxon>Bacteroidota</taxon>
        <taxon>Flavobacteriia</taxon>
        <taxon>Flavobacteriales</taxon>
        <taxon>Weeksellaceae</taxon>
        <taxon>Chryseobacterium group</taxon>
        <taxon>Chryseobacterium</taxon>
    </lineage>
</organism>
<dbReference type="STRING" id="1304281.ACM44_06240"/>
<comment type="caution">
    <text evidence="2">The sequence shown here is derived from an EMBL/GenBank/DDBJ whole genome shotgun (WGS) entry which is preliminary data.</text>
</comment>
<protein>
    <submittedName>
        <fullName evidence="2">Beta-carotene 15,15'-monooxygenase</fullName>
    </submittedName>
</protein>
<keyword evidence="2" id="KW-0503">Monooxygenase</keyword>
<dbReference type="Proteomes" id="UP000035900">
    <property type="component" value="Unassembled WGS sequence"/>
</dbReference>
<evidence type="ECO:0000313" key="3">
    <source>
        <dbReference type="Proteomes" id="UP000035900"/>
    </source>
</evidence>
<proteinExistence type="predicted"/>
<feature type="transmembrane region" description="Helical" evidence="1">
    <location>
        <begin position="151"/>
        <end position="170"/>
    </location>
</feature>
<dbReference type="EMBL" id="LFNG01000006">
    <property type="protein sequence ID" value="KMQ71803.1"/>
    <property type="molecule type" value="Genomic_DNA"/>
</dbReference>
<keyword evidence="2" id="KW-0560">Oxidoreductase</keyword>
<gene>
    <name evidence="2" type="ORF">ACM44_06240</name>
</gene>
<keyword evidence="3" id="KW-1185">Reference proteome</keyword>